<evidence type="ECO:0000259" key="2">
    <source>
        <dbReference type="Pfam" id="PF12335"/>
    </source>
</evidence>
<organism evidence="3 4">
    <name type="scientific">Cichlidogyrus casuarinus</name>
    <dbReference type="NCBI Taxonomy" id="1844966"/>
    <lineage>
        <taxon>Eukaryota</taxon>
        <taxon>Metazoa</taxon>
        <taxon>Spiralia</taxon>
        <taxon>Lophotrochozoa</taxon>
        <taxon>Platyhelminthes</taxon>
        <taxon>Monogenea</taxon>
        <taxon>Monopisthocotylea</taxon>
        <taxon>Dactylogyridea</taxon>
        <taxon>Ancyrocephalidae</taxon>
        <taxon>Cichlidogyrus</taxon>
    </lineage>
</organism>
<keyword evidence="4" id="KW-1185">Reference proteome</keyword>
<dbReference type="Pfam" id="PF12335">
    <property type="entry name" value="SBF2"/>
    <property type="match status" value="1"/>
</dbReference>
<accession>A0ABD2QHB3</accession>
<name>A0ABD2QHB3_9PLAT</name>
<dbReference type="InterPro" id="IPR022096">
    <property type="entry name" value="SBF1/SBF2"/>
</dbReference>
<evidence type="ECO:0000313" key="3">
    <source>
        <dbReference type="EMBL" id="KAL3318923.1"/>
    </source>
</evidence>
<sequence>MCDLVFQQLNSQQYYMNMTAQIQRHEIWSKKAFWMSVFNDQMNAQIKSLYIYESGQRDLGMTYTEQMSTLQIAAEELSLVDKRPKEVQQLMRQQEERTMRSHLLHMVNTIIAFHVPVRAGTQSHNAMSLQQQQQNLHNGHEDHSPDLNDGLPTTSVDPLSLRTEDVQQILQRLESLLRSFVSQLIRENCLPADDLRDNTSELIESHLLILGGLYPEVCNIPKWKRPEVTNPELLPSELVIKIGGYNFVSCQLLADGRLEKVEWQQLDMDNLRGATNPTASLASNSEANAGGNDVEIDTLMLPLLPAQGALFLTNYRLIFSGVPRDPYRTLAYLAVRAKEKDQDALTSD</sequence>
<evidence type="ECO:0000256" key="1">
    <source>
        <dbReference type="SAM" id="MobiDB-lite"/>
    </source>
</evidence>
<gene>
    <name evidence="3" type="primary">SBF2_1</name>
    <name evidence="3" type="ORF">Ciccas_002415</name>
</gene>
<protein>
    <submittedName>
        <fullName evidence="3">SET-binding factor 2</fullName>
    </submittedName>
</protein>
<feature type="domain" description="SBF1/SBF2" evidence="2">
    <location>
        <begin position="20"/>
        <end position="109"/>
    </location>
</feature>
<proteinExistence type="predicted"/>
<evidence type="ECO:0000313" key="4">
    <source>
        <dbReference type="Proteomes" id="UP001626550"/>
    </source>
</evidence>
<comment type="caution">
    <text evidence="3">The sequence shown here is derived from an EMBL/GenBank/DDBJ whole genome shotgun (WGS) entry which is preliminary data.</text>
</comment>
<dbReference type="Proteomes" id="UP001626550">
    <property type="component" value="Unassembled WGS sequence"/>
</dbReference>
<dbReference type="AlphaFoldDB" id="A0ABD2QHB3"/>
<feature type="region of interest" description="Disordered" evidence="1">
    <location>
        <begin position="123"/>
        <end position="156"/>
    </location>
</feature>
<reference evidence="3 4" key="1">
    <citation type="submission" date="2024-11" db="EMBL/GenBank/DDBJ databases">
        <title>Adaptive evolution of stress response genes in parasites aligns with host niche diversity.</title>
        <authorList>
            <person name="Hahn C."/>
            <person name="Resl P."/>
        </authorList>
    </citation>
    <scope>NUCLEOTIDE SEQUENCE [LARGE SCALE GENOMIC DNA]</scope>
    <source>
        <strain evidence="3">EGGRZ-B1_66</strain>
        <tissue evidence="3">Body</tissue>
    </source>
</reference>
<dbReference type="EMBL" id="JBJKFK010000190">
    <property type="protein sequence ID" value="KAL3318923.1"/>
    <property type="molecule type" value="Genomic_DNA"/>
</dbReference>